<evidence type="ECO:0000313" key="2">
    <source>
        <dbReference type="Proteomes" id="UP000054903"/>
    </source>
</evidence>
<gene>
    <name evidence="1" type="ORF">AWB77_06737</name>
</gene>
<name>A0A158E927_9BURK</name>
<evidence type="ECO:0000313" key="1">
    <source>
        <dbReference type="EMBL" id="SAL03210.1"/>
    </source>
</evidence>
<dbReference type="Proteomes" id="UP000054903">
    <property type="component" value="Unassembled WGS sequence"/>
</dbReference>
<dbReference type="RefSeq" id="WP_061138695.1">
    <property type="nucleotide sequence ID" value="NZ_FCNX02000029.1"/>
</dbReference>
<reference evidence="1" key="1">
    <citation type="submission" date="2016-01" db="EMBL/GenBank/DDBJ databases">
        <authorList>
            <person name="Peeters C."/>
        </authorList>
    </citation>
    <scope>NUCLEOTIDE SEQUENCE</scope>
    <source>
        <strain evidence="1">LMG 29320</strain>
    </source>
</reference>
<dbReference type="AlphaFoldDB" id="A0A158E927"/>
<organism evidence="1 2">
    <name type="scientific">Caballeronia fortuita</name>
    <dbReference type="NCBI Taxonomy" id="1777138"/>
    <lineage>
        <taxon>Bacteria</taxon>
        <taxon>Pseudomonadati</taxon>
        <taxon>Pseudomonadota</taxon>
        <taxon>Betaproteobacteria</taxon>
        <taxon>Burkholderiales</taxon>
        <taxon>Burkholderiaceae</taxon>
        <taxon>Caballeronia</taxon>
    </lineage>
</organism>
<keyword evidence="2" id="KW-1185">Reference proteome</keyword>
<sequence>MEFIKGARYKVIGTSDYPVCDCCGKTNLTRAIRLASDHGDDFNVGVICASKLLRQNYMGKTYPASSAAIISMGKHAKQGETIYLTAK</sequence>
<dbReference type="EMBL" id="FCNX02000029">
    <property type="protein sequence ID" value="SAL03210.1"/>
    <property type="molecule type" value="Genomic_DNA"/>
</dbReference>
<protein>
    <submittedName>
        <fullName evidence="1">Uncharacterized protein</fullName>
    </submittedName>
</protein>
<accession>A0A158E927</accession>
<proteinExistence type="predicted"/>
<comment type="caution">
    <text evidence="1">The sequence shown here is derived from an EMBL/GenBank/DDBJ whole genome shotgun (WGS) entry which is preliminary data.</text>
</comment>
<dbReference type="OrthoDB" id="9762378at2"/>